<protein>
    <recommendedName>
        <fullName evidence="4 8">Signal peptidase I</fullName>
        <ecNumber evidence="3 8">3.4.21.89</ecNumber>
    </recommendedName>
</protein>
<dbReference type="HOGENOM" id="CLU_028723_1_3_0"/>
<dbReference type="PANTHER" id="PTHR43390:SF1">
    <property type="entry name" value="CHLOROPLAST PROCESSING PEPTIDASE"/>
    <property type="match status" value="1"/>
</dbReference>
<keyword evidence="12" id="KW-1185">Reference proteome</keyword>
<keyword evidence="8" id="KW-0472">Membrane</keyword>
<evidence type="ECO:0000256" key="6">
    <source>
        <dbReference type="ARBA" id="ARBA00022801"/>
    </source>
</evidence>
<accession>F8AB30</accession>
<gene>
    <name evidence="11" type="ordered locus">Thein_0517</name>
</gene>
<sequence>MVERDSFADKETLAAKVWDWVKTIVLALLLALFIRTFFVQAFKIPSGSMIPTLLIGDHILVNKFVYGVRNPITRKVWIKGRMPKRKEVIVFIFPENRKLDFIKRVIGLPGDIVEIRNKVVYINGKPLDEPYVQHTDPRILPREVSPRDNFGPVKVPPGHLFMMGDNRDESYDSRFWGFVPIKDVKGKAFIIYFSWDSKHFRIRWNRIGKLIH</sequence>
<evidence type="ECO:0000256" key="1">
    <source>
        <dbReference type="ARBA" id="ARBA00000677"/>
    </source>
</evidence>
<dbReference type="CDD" id="cd06530">
    <property type="entry name" value="S26_SPase_I"/>
    <property type="match status" value="1"/>
</dbReference>
<dbReference type="InterPro" id="IPR019758">
    <property type="entry name" value="Pept_S26A_signal_pept_1_CS"/>
</dbReference>
<dbReference type="InterPro" id="IPR019757">
    <property type="entry name" value="Pept_S26A_signal_pept_1_Lys-AS"/>
</dbReference>
<dbReference type="STRING" id="667014.Thein_0517"/>
<dbReference type="PaxDb" id="667014-Thein_0517"/>
<dbReference type="SUPFAM" id="SSF51306">
    <property type="entry name" value="LexA/Signal peptidase"/>
    <property type="match status" value="1"/>
</dbReference>
<dbReference type="PROSITE" id="PS00760">
    <property type="entry name" value="SPASE_I_2"/>
    <property type="match status" value="1"/>
</dbReference>
<dbReference type="Gene3D" id="2.10.109.10">
    <property type="entry name" value="Umud Fragment, subunit A"/>
    <property type="match status" value="1"/>
</dbReference>
<dbReference type="InterPro" id="IPR000223">
    <property type="entry name" value="Pept_S26A_signal_pept_1"/>
</dbReference>
<dbReference type="EMBL" id="CP002683">
    <property type="protein sequence ID" value="AEH44399.1"/>
    <property type="molecule type" value="Genomic_DNA"/>
</dbReference>
<dbReference type="PATRIC" id="fig|667014.3.peg.536"/>
<reference evidence="12" key="1">
    <citation type="submission" date="2011-04" db="EMBL/GenBank/DDBJ databases">
        <title>The complete genome of Thermodesulfatator indicus DSM 15286.</title>
        <authorList>
            <person name="Lucas S."/>
            <person name="Copeland A."/>
            <person name="Lapidus A."/>
            <person name="Bruce D."/>
            <person name="Goodwin L."/>
            <person name="Pitluck S."/>
            <person name="Peters L."/>
            <person name="Kyrpides N."/>
            <person name="Mavromatis K."/>
            <person name="Pagani I."/>
            <person name="Ivanova N."/>
            <person name="Saunders L."/>
            <person name="Detter J.C."/>
            <person name="Tapia R."/>
            <person name="Han C."/>
            <person name="Land M."/>
            <person name="Hauser L."/>
            <person name="Markowitz V."/>
            <person name="Cheng J.-F."/>
            <person name="Hugenholtz P."/>
            <person name="Woyke T."/>
            <person name="Wu D."/>
            <person name="Spring S."/>
            <person name="Schroeder M."/>
            <person name="Brambilla E."/>
            <person name="Klenk H.-P."/>
            <person name="Eisen J.A."/>
        </authorList>
    </citation>
    <scope>NUCLEOTIDE SEQUENCE [LARGE SCALE GENOMIC DNA]</scope>
    <source>
        <strain evidence="12">DSM 15286 / JCM 11887 / CIR29812</strain>
    </source>
</reference>
<evidence type="ECO:0000256" key="7">
    <source>
        <dbReference type="PIRSR" id="PIRSR600223-1"/>
    </source>
</evidence>
<dbReference type="EC" id="3.4.21.89" evidence="3 8"/>
<dbReference type="GO" id="GO:0016020">
    <property type="term" value="C:membrane"/>
    <property type="evidence" value="ECO:0007669"/>
    <property type="project" value="UniProtKB-SubCell"/>
</dbReference>
<evidence type="ECO:0000256" key="3">
    <source>
        <dbReference type="ARBA" id="ARBA00013208"/>
    </source>
</evidence>
<dbReference type="PANTHER" id="PTHR43390">
    <property type="entry name" value="SIGNAL PEPTIDASE I"/>
    <property type="match status" value="1"/>
</dbReference>
<dbReference type="Pfam" id="PF10502">
    <property type="entry name" value="Peptidase_S26"/>
    <property type="match status" value="1"/>
</dbReference>
<dbReference type="GO" id="GO:0004252">
    <property type="term" value="F:serine-type endopeptidase activity"/>
    <property type="evidence" value="ECO:0007669"/>
    <property type="project" value="InterPro"/>
</dbReference>
<dbReference type="AlphaFoldDB" id="F8AB30"/>
<comment type="catalytic activity">
    <reaction evidence="1 8">
        <text>Cleavage of hydrophobic, N-terminal signal or leader sequences from secreted and periplasmic proteins.</text>
        <dbReference type="EC" id="3.4.21.89"/>
    </reaction>
</comment>
<evidence type="ECO:0000256" key="4">
    <source>
        <dbReference type="ARBA" id="ARBA00019232"/>
    </source>
</evidence>
<dbReference type="FunCoup" id="F8AB30">
    <property type="interactions" value="306"/>
</dbReference>
<evidence type="ECO:0000256" key="5">
    <source>
        <dbReference type="ARBA" id="ARBA00022670"/>
    </source>
</evidence>
<keyword evidence="6 8" id="KW-0378">Hydrolase</keyword>
<dbReference type="RefSeq" id="WP_013907144.1">
    <property type="nucleotide sequence ID" value="NC_015681.1"/>
</dbReference>
<evidence type="ECO:0000313" key="12">
    <source>
        <dbReference type="Proteomes" id="UP000006793"/>
    </source>
</evidence>
<feature type="active site" evidence="7">
    <location>
        <position position="48"/>
    </location>
</feature>
<dbReference type="eggNOG" id="COG0681">
    <property type="taxonomic scope" value="Bacteria"/>
</dbReference>
<proteinExistence type="inferred from homology"/>
<feature type="domain" description="Peptidase S26" evidence="10">
    <location>
        <begin position="18"/>
        <end position="193"/>
    </location>
</feature>
<dbReference type="KEGG" id="tid:Thein_0517"/>
<evidence type="ECO:0000313" key="11">
    <source>
        <dbReference type="EMBL" id="AEH44399.1"/>
    </source>
</evidence>
<comment type="similarity">
    <text evidence="2 9">Belongs to the peptidase S26 family.</text>
</comment>
<keyword evidence="5 8" id="KW-0645">Protease</keyword>
<keyword evidence="8" id="KW-1133">Transmembrane helix</keyword>
<feature type="transmembrane region" description="Helical" evidence="8">
    <location>
        <begin position="20"/>
        <end position="39"/>
    </location>
</feature>
<dbReference type="MEROPS" id="S26.025"/>
<dbReference type="PRINTS" id="PR00727">
    <property type="entry name" value="LEADERPTASE"/>
</dbReference>
<comment type="subcellular location">
    <subcellularLocation>
        <location evidence="9">Membrane</location>
        <topology evidence="9">Single-pass type II membrane protein</topology>
    </subcellularLocation>
</comment>
<dbReference type="GO" id="GO:0006465">
    <property type="term" value="P:signal peptide processing"/>
    <property type="evidence" value="ECO:0007669"/>
    <property type="project" value="InterPro"/>
</dbReference>
<evidence type="ECO:0000259" key="10">
    <source>
        <dbReference type="Pfam" id="PF10502"/>
    </source>
</evidence>
<reference evidence="11 12" key="2">
    <citation type="journal article" date="2012" name="Stand. Genomic Sci.">
        <title>Complete genome sequence of the thermophilic sulfate-reducing ocean bacterium Thermodesulfatator indicus type strain (CIR29812(T)).</title>
        <authorList>
            <person name="Anderson I."/>
            <person name="Saunders E."/>
            <person name="Lapidus A."/>
            <person name="Nolan M."/>
            <person name="Lucas S."/>
            <person name="Tice H."/>
            <person name="Del Rio T.G."/>
            <person name="Cheng J.F."/>
            <person name="Han C."/>
            <person name="Tapia R."/>
            <person name="Goodwin L.A."/>
            <person name="Pitluck S."/>
            <person name="Liolios K."/>
            <person name="Mavromatis K."/>
            <person name="Pagani I."/>
            <person name="Ivanova N."/>
            <person name="Mikhailova N."/>
            <person name="Pati A."/>
            <person name="Chen A."/>
            <person name="Palaniappan K."/>
            <person name="Land M."/>
            <person name="Hauser L."/>
            <person name="Jeffries C.D."/>
            <person name="Chang Y.J."/>
            <person name="Brambilla E.M."/>
            <person name="Rohde M."/>
            <person name="Spring S."/>
            <person name="Goker M."/>
            <person name="Detter J.C."/>
            <person name="Woyke T."/>
            <person name="Bristow J."/>
            <person name="Eisen J.A."/>
            <person name="Markowitz V."/>
            <person name="Hugenholtz P."/>
            <person name="Kyrpides N.C."/>
            <person name="Klenk H.P."/>
        </authorList>
    </citation>
    <scope>NUCLEOTIDE SEQUENCE [LARGE SCALE GENOMIC DNA]</scope>
    <source>
        <strain evidence="12">DSM 15286 / JCM 11887 / CIR29812</strain>
    </source>
</reference>
<evidence type="ECO:0000256" key="9">
    <source>
        <dbReference type="RuleBase" id="RU362042"/>
    </source>
</evidence>
<feature type="active site" evidence="7">
    <location>
        <position position="103"/>
    </location>
</feature>
<dbReference type="GO" id="GO:0009003">
    <property type="term" value="F:signal peptidase activity"/>
    <property type="evidence" value="ECO:0007669"/>
    <property type="project" value="UniProtKB-EC"/>
</dbReference>
<name>F8AB30_THEID</name>
<dbReference type="PROSITE" id="PS00761">
    <property type="entry name" value="SPASE_I_3"/>
    <property type="match status" value="1"/>
</dbReference>
<evidence type="ECO:0000256" key="2">
    <source>
        <dbReference type="ARBA" id="ARBA00009370"/>
    </source>
</evidence>
<dbReference type="InterPro" id="IPR019533">
    <property type="entry name" value="Peptidase_S26"/>
</dbReference>
<dbReference type="InParanoid" id="F8AB30"/>
<evidence type="ECO:0000256" key="8">
    <source>
        <dbReference type="RuleBase" id="RU003993"/>
    </source>
</evidence>
<keyword evidence="8" id="KW-0812">Transmembrane</keyword>
<dbReference type="PROSITE" id="PS00501">
    <property type="entry name" value="SPASE_I_1"/>
    <property type="match status" value="1"/>
</dbReference>
<organism evidence="11 12">
    <name type="scientific">Thermodesulfatator indicus (strain DSM 15286 / JCM 11887 / CIR29812)</name>
    <dbReference type="NCBI Taxonomy" id="667014"/>
    <lineage>
        <taxon>Bacteria</taxon>
        <taxon>Pseudomonadati</taxon>
        <taxon>Thermodesulfobacteriota</taxon>
        <taxon>Thermodesulfobacteria</taxon>
        <taxon>Thermodesulfobacteriales</taxon>
        <taxon>Thermodesulfatatoraceae</taxon>
        <taxon>Thermodesulfatator</taxon>
    </lineage>
</organism>
<dbReference type="Proteomes" id="UP000006793">
    <property type="component" value="Chromosome"/>
</dbReference>
<dbReference type="InterPro" id="IPR019756">
    <property type="entry name" value="Pept_S26A_signal_pept_1_Ser-AS"/>
</dbReference>
<dbReference type="NCBIfam" id="TIGR02227">
    <property type="entry name" value="sigpep_I_bact"/>
    <property type="match status" value="1"/>
</dbReference>
<dbReference type="OrthoDB" id="9802919at2"/>
<dbReference type="InterPro" id="IPR036286">
    <property type="entry name" value="LexA/Signal_pep-like_sf"/>
</dbReference>